<accession>A0A346XRB3</accession>
<reference evidence="1 2" key="1">
    <citation type="submission" date="2018-09" db="EMBL/GenBank/DDBJ databases">
        <title>Complete genome sequence of Euzebya sp. DY32-46 isolated from seawater of Pacific Ocean.</title>
        <authorList>
            <person name="Xu L."/>
            <person name="Wu Y.-H."/>
            <person name="Xu X.-W."/>
        </authorList>
    </citation>
    <scope>NUCLEOTIDE SEQUENCE [LARGE SCALE GENOMIC DNA]</scope>
    <source>
        <strain evidence="1 2">DY32-46</strain>
    </source>
</reference>
<protein>
    <recommendedName>
        <fullName evidence="3">DUF4352 domain-containing protein</fullName>
    </recommendedName>
</protein>
<gene>
    <name evidence="1" type="ORF">DVS28_a0052</name>
</gene>
<evidence type="ECO:0000313" key="1">
    <source>
        <dbReference type="EMBL" id="AXV04760.1"/>
    </source>
</evidence>
<organism evidence="1 2">
    <name type="scientific">Euzebya pacifica</name>
    <dbReference type="NCBI Taxonomy" id="1608957"/>
    <lineage>
        <taxon>Bacteria</taxon>
        <taxon>Bacillati</taxon>
        <taxon>Actinomycetota</taxon>
        <taxon>Nitriliruptoria</taxon>
        <taxon>Euzebyales</taxon>
    </lineage>
</organism>
<proteinExistence type="predicted"/>
<dbReference type="OrthoDB" id="4226479at2"/>
<dbReference type="AlphaFoldDB" id="A0A346XRB3"/>
<name>A0A346XRB3_9ACTN</name>
<dbReference type="EMBL" id="CP031165">
    <property type="protein sequence ID" value="AXV04760.1"/>
    <property type="molecule type" value="Genomic_DNA"/>
</dbReference>
<evidence type="ECO:0000313" key="2">
    <source>
        <dbReference type="Proteomes" id="UP000264006"/>
    </source>
</evidence>
<dbReference type="Proteomes" id="UP000264006">
    <property type="component" value="Chromosome"/>
</dbReference>
<evidence type="ECO:0008006" key="3">
    <source>
        <dbReference type="Google" id="ProtNLM"/>
    </source>
</evidence>
<sequence>MDQEGPVMRDCRIVLPCAAIFGLLLAACGGGTSASPLGTSVAVAYTDDTTNVTTDLEVTVLGVRQGTVAELVASGLQFDDDEQDLVPFYVDARYTNTGSETVGRGMRVALEDDTDALISPTIVLDFSGGQGGDPEGPCVDVKDGELAPGETLEDCTLFVVDPGTDVATVTFLSRPATGEPTFVDWAVE</sequence>
<dbReference type="KEGG" id="euz:DVS28_a0052"/>
<keyword evidence="2" id="KW-1185">Reference proteome</keyword>